<dbReference type="Proteomes" id="UP000230423">
    <property type="component" value="Unassembled WGS sequence"/>
</dbReference>
<evidence type="ECO:0000313" key="2">
    <source>
        <dbReference type="EMBL" id="PIO60718.1"/>
    </source>
</evidence>
<keyword evidence="1" id="KW-1133">Transmembrane helix</keyword>
<reference evidence="2 3" key="1">
    <citation type="submission" date="2015-09" db="EMBL/GenBank/DDBJ databases">
        <title>Draft genome of the parasitic nematode Teladorsagia circumcincta isolate WARC Sus (inbred).</title>
        <authorList>
            <person name="Mitreva M."/>
        </authorList>
    </citation>
    <scope>NUCLEOTIDE SEQUENCE [LARGE SCALE GENOMIC DNA]</scope>
    <source>
        <strain evidence="2 3">S</strain>
    </source>
</reference>
<dbReference type="OrthoDB" id="5791247at2759"/>
<keyword evidence="3" id="KW-1185">Reference proteome</keyword>
<gene>
    <name evidence="2" type="ORF">TELCIR_17778</name>
</gene>
<accession>A0A2G9TS46</accession>
<evidence type="ECO:0000256" key="1">
    <source>
        <dbReference type="SAM" id="Phobius"/>
    </source>
</evidence>
<dbReference type="EMBL" id="KZ354930">
    <property type="protein sequence ID" value="PIO60718.1"/>
    <property type="molecule type" value="Genomic_DNA"/>
</dbReference>
<dbReference type="AlphaFoldDB" id="A0A2G9TS46"/>
<organism evidence="2 3">
    <name type="scientific">Teladorsagia circumcincta</name>
    <name type="common">Brown stomach worm</name>
    <name type="synonym">Ostertagia circumcincta</name>
    <dbReference type="NCBI Taxonomy" id="45464"/>
    <lineage>
        <taxon>Eukaryota</taxon>
        <taxon>Metazoa</taxon>
        <taxon>Ecdysozoa</taxon>
        <taxon>Nematoda</taxon>
        <taxon>Chromadorea</taxon>
        <taxon>Rhabditida</taxon>
        <taxon>Rhabditina</taxon>
        <taxon>Rhabditomorpha</taxon>
        <taxon>Strongyloidea</taxon>
        <taxon>Trichostrongylidae</taxon>
        <taxon>Teladorsagia</taxon>
    </lineage>
</organism>
<proteinExistence type="predicted"/>
<feature type="transmembrane region" description="Helical" evidence="1">
    <location>
        <begin position="23"/>
        <end position="43"/>
    </location>
</feature>
<name>A0A2G9TS46_TELCI</name>
<sequence>MWDEEKEHLDIMERLAAKHEVPLTVFTPIFSLAAYALGTKWALSDKSRLLEKWSHYLTGMGIARRTKAQIEEKLRNEVKKIHRYMKAENGTGRCDRYRLPSYLDPLVRIMTKNLSAEGTAEKGKLFSSHPKAFFAIHFI</sequence>
<evidence type="ECO:0000313" key="3">
    <source>
        <dbReference type="Proteomes" id="UP000230423"/>
    </source>
</evidence>
<dbReference type="Pfam" id="PF03232">
    <property type="entry name" value="COQ7"/>
    <property type="match status" value="1"/>
</dbReference>
<protein>
    <submittedName>
        <fullName evidence="2">Uncharacterized protein</fullName>
    </submittedName>
</protein>
<keyword evidence="1" id="KW-0472">Membrane</keyword>
<keyword evidence="1" id="KW-0812">Transmembrane</keyword>